<proteinExistence type="inferred from homology"/>
<comment type="function">
    <text evidence="1">Allows the formation of correctly charged Asn-tRNA(Asn) or Gln-tRNA(Gln) through the transamidation of misacylated Asp-tRNA(Asn) or Glu-tRNA(Gln) in organisms which lack either or both of asparaginyl-tRNA or glutaminyl-tRNA synthetases. The reaction takes place in the presence of glutamine and ATP through an activated phospho-Asp-tRNA(Asn) or phospho-Glu-tRNA(Gln).</text>
</comment>
<dbReference type="GO" id="GO:0006450">
    <property type="term" value="P:regulation of translational fidelity"/>
    <property type="evidence" value="ECO:0007669"/>
    <property type="project" value="InterPro"/>
</dbReference>
<dbReference type="SUPFAM" id="SSF141000">
    <property type="entry name" value="Glu-tRNAGln amidotransferase C subunit"/>
    <property type="match status" value="1"/>
</dbReference>
<keyword evidence="1" id="KW-0547">Nucleotide-binding</keyword>
<comment type="catalytic activity">
    <reaction evidence="1">
        <text>L-glutamyl-tRNA(Gln) + L-glutamine + ATP + H2O = L-glutaminyl-tRNA(Gln) + L-glutamate + ADP + phosphate + H(+)</text>
        <dbReference type="Rhea" id="RHEA:17521"/>
        <dbReference type="Rhea" id="RHEA-COMP:9681"/>
        <dbReference type="Rhea" id="RHEA-COMP:9684"/>
        <dbReference type="ChEBI" id="CHEBI:15377"/>
        <dbReference type="ChEBI" id="CHEBI:15378"/>
        <dbReference type="ChEBI" id="CHEBI:29985"/>
        <dbReference type="ChEBI" id="CHEBI:30616"/>
        <dbReference type="ChEBI" id="CHEBI:43474"/>
        <dbReference type="ChEBI" id="CHEBI:58359"/>
        <dbReference type="ChEBI" id="CHEBI:78520"/>
        <dbReference type="ChEBI" id="CHEBI:78521"/>
        <dbReference type="ChEBI" id="CHEBI:456216"/>
    </reaction>
</comment>
<gene>
    <name evidence="1" type="primary">gatC</name>
    <name evidence="3" type="ORF">A3I33_02100</name>
</gene>
<organism evidence="3 4">
    <name type="scientific">Candidatus Colwellbacteria bacterium RIFCSPLOWO2_02_FULL_45_11</name>
    <dbReference type="NCBI Taxonomy" id="1797692"/>
    <lineage>
        <taxon>Bacteria</taxon>
        <taxon>Candidatus Colwelliibacteriota</taxon>
    </lineage>
</organism>
<dbReference type="NCBIfam" id="TIGR00135">
    <property type="entry name" value="gatC"/>
    <property type="match status" value="1"/>
</dbReference>
<keyword evidence="1" id="KW-0648">Protein biosynthesis</keyword>
<comment type="catalytic activity">
    <reaction evidence="1">
        <text>L-aspartyl-tRNA(Asn) + L-glutamine + ATP + H2O = L-asparaginyl-tRNA(Asn) + L-glutamate + ADP + phosphate + 2 H(+)</text>
        <dbReference type="Rhea" id="RHEA:14513"/>
        <dbReference type="Rhea" id="RHEA-COMP:9674"/>
        <dbReference type="Rhea" id="RHEA-COMP:9677"/>
        <dbReference type="ChEBI" id="CHEBI:15377"/>
        <dbReference type="ChEBI" id="CHEBI:15378"/>
        <dbReference type="ChEBI" id="CHEBI:29985"/>
        <dbReference type="ChEBI" id="CHEBI:30616"/>
        <dbReference type="ChEBI" id="CHEBI:43474"/>
        <dbReference type="ChEBI" id="CHEBI:58359"/>
        <dbReference type="ChEBI" id="CHEBI:78515"/>
        <dbReference type="ChEBI" id="CHEBI:78516"/>
        <dbReference type="ChEBI" id="CHEBI:456216"/>
    </reaction>
</comment>
<protein>
    <recommendedName>
        <fullName evidence="1">Aspartyl/glutamyl-tRNA(Asn/Gln) amidotransferase subunit C</fullName>
        <shortName evidence="1">Asp/Glu-ADT subunit C</shortName>
        <ecNumber evidence="1">6.3.5.-</ecNumber>
    </recommendedName>
</protein>
<dbReference type="Proteomes" id="UP000176544">
    <property type="component" value="Unassembled WGS sequence"/>
</dbReference>
<dbReference type="InterPro" id="IPR036113">
    <property type="entry name" value="Asp/Glu-ADT_sf_sub_c"/>
</dbReference>
<dbReference type="EC" id="6.3.5.-" evidence="1"/>
<accession>A0A1G1Z7E5</accession>
<feature type="compositionally biased region" description="Basic and acidic residues" evidence="2">
    <location>
        <begin position="77"/>
        <end position="92"/>
    </location>
</feature>
<feature type="region of interest" description="Disordered" evidence="2">
    <location>
        <begin position="47"/>
        <end position="92"/>
    </location>
</feature>
<dbReference type="STRING" id="1797692.A3I33_02100"/>
<dbReference type="InterPro" id="IPR003837">
    <property type="entry name" value="GatC"/>
</dbReference>
<evidence type="ECO:0000256" key="2">
    <source>
        <dbReference type="SAM" id="MobiDB-lite"/>
    </source>
</evidence>
<reference evidence="3 4" key="1">
    <citation type="journal article" date="2016" name="Nat. Commun.">
        <title>Thousands of microbial genomes shed light on interconnected biogeochemical processes in an aquifer system.</title>
        <authorList>
            <person name="Anantharaman K."/>
            <person name="Brown C.T."/>
            <person name="Hug L.A."/>
            <person name="Sharon I."/>
            <person name="Castelle C.J."/>
            <person name="Probst A.J."/>
            <person name="Thomas B.C."/>
            <person name="Singh A."/>
            <person name="Wilkins M.J."/>
            <person name="Karaoz U."/>
            <person name="Brodie E.L."/>
            <person name="Williams K.H."/>
            <person name="Hubbard S.S."/>
            <person name="Banfield J.F."/>
        </authorList>
    </citation>
    <scope>NUCLEOTIDE SEQUENCE [LARGE SCALE GENOMIC DNA]</scope>
</reference>
<sequence length="92" mass="10557">MLKFDVEKFARLARIKFTDKESEKISKDLGDILSHFKELETLDTEKVKPMSGGTSLSNVFREDELEKTRQSGGEGQFPEKKEGYLKAPKIFE</sequence>
<comment type="caution">
    <text evidence="3">The sequence shown here is derived from an EMBL/GenBank/DDBJ whole genome shotgun (WGS) entry which is preliminary data.</text>
</comment>
<comment type="subunit">
    <text evidence="1">Heterotrimer of A, B and C subunits.</text>
</comment>
<evidence type="ECO:0000256" key="1">
    <source>
        <dbReference type="HAMAP-Rule" id="MF_00122"/>
    </source>
</evidence>
<dbReference type="GO" id="GO:0050566">
    <property type="term" value="F:asparaginyl-tRNA synthase (glutamine-hydrolyzing) activity"/>
    <property type="evidence" value="ECO:0007669"/>
    <property type="project" value="RHEA"/>
</dbReference>
<evidence type="ECO:0000313" key="4">
    <source>
        <dbReference type="Proteomes" id="UP000176544"/>
    </source>
</evidence>
<name>A0A1G1Z7E5_9BACT</name>
<dbReference type="GO" id="GO:0050567">
    <property type="term" value="F:glutaminyl-tRNA synthase (glutamine-hydrolyzing) activity"/>
    <property type="evidence" value="ECO:0007669"/>
    <property type="project" value="UniProtKB-UniRule"/>
</dbReference>
<dbReference type="EMBL" id="MHJA01000029">
    <property type="protein sequence ID" value="OGY60555.1"/>
    <property type="molecule type" value="Genomic_DNA"/>
</dbReference>
<dbReference type="HAMAP" id="MF_00122">
    <property type="entry name" value="GatC"/>
    <property type="match status" value="1"/>
</dbReference>
<feature type="compositionally biased region" description="Basic and acidic residues" evidence="2">
    <location>
        <begin position="60"/>
        <end position="69"/>
    </location>
</feature>
<dbReference type="Gene3D" id="1.10.20.60">
    <property type="entry name" value="Glu-tRNAGln amidotransferase C subunit, N-terminal domain"/>
    <property type="match status" value="1"/>
</dbReference>
<comment type="similarity">
    <text evidence="1">Belongs to the GatC family.</text>
</comment>
<dbReference type="Pfam" id="PF02686">
    <property type="entry name" value="GatC"/>
    <property type="match status" value="1"/>
</dbReference>
<dbReference type="AlphaFoldDB" id="A0A1G1Z7E5"/>
<dbReference type="GO" id="GO:0005524">
    <property type="term" value="F:ATP binding"/>
    <property type="evidence" value="ECO:0007669"/>
    <property type="project" value="UniProtKB-KW"/>
</dbReference>
<evidence type="ECO:0000313" key="3">
    <source>
        <dbReference type="EMBL" id="OGY60555.1"/>
    </source>
</evidence>
<dbReference type="GO" id="GO:0006412">
    <property type="term" value="P:translation"/>
    <property type="evidence" value="ECO:0007669"/>
    <property type="project" value="UniProtKB-UniRule"/>
</dbReference>
<keyword evidence="1" id="KW-0067">ATP-binding</keyword>
<keyword evidence="1" id="KW-0436">Ligase</keyword>